<dbReference type="AlphaFoldDB" id="A0A0S2W913"/>
<evidence type="ECO:0000313" key="2">
    <source>
        <dbReference type="Proteomes" id="UP000064844"/>
    </source>
</evidence>
<dbReference type="EMBL" id="CP011307">
    <property type="protein sequence ID" value="ALP95504.1"/>
    <property type="molecule type" value="Genomic_DNA"/>
</dbReference>
<sequence>MDRFLSCVLERRMRWHLAQYVSYRIMEKKERHNILQKLT</sequence>
<dbReference type="KEGG" id="ibu:IB211_03113c"/>
<proteinExistence type="predicted"/>
<protein>
    <submittedName>
        <fullName evidence="1">Uncharacterized protein</fullName>
    </submittedName>
</protein>
<accession>A0A0S2W913</accession>
<keyword evidence="2" id="KW-1185">Reference proteome</keyword>
<name>A0A0S2W913_9FIRM</name>
<reference evidence="1 2" key="1">
    <citation type="journal article" date="2015" name="Nat. Commun.">
        <title>Production of butyrate from lysine and the Amadori product fructoselysine by a human gut commensal.</title>
        <authorList>
            <person name="Bui T.P."/>
            <person name="Ritari J."/>
            <person name="Boeren S."/>
            <person name="de Waard P."/>
            <person name="Plugge C.M."/>
            <person name="de Vos W.M."/>
        </authorList>
    </citation>
    <scope>NUCLEOTIDE SEQUENCE [LARGE SCALE GENOMIC DNA]</scope>
    <source>
        <strain evidence="1 2">AF211</strain>
    </source>
</reference>
<dbReference type="STRING" id="1297617.IB211_03113c"/>
<dbReference type="Proteomes" id="UP000064844">
    <property type="component" value="Chromosome"/>
</dbReference>
<reference evidence="2" key="2">
    <citation type="submission" date="2015-04" db="EMBL/GenBank/DDBJ databases">
        <title>A butyrogenic pathway from the amino acid lysine in a human gut commensal.</title>
        <authorList>
            <person name="de Vos W.M."/>
            <person name="Bui N.T.P."/>
            <person name="Plugge C.M."/>
            <person name="Ritari J."/>
        </authorList>
    </citation>
    <scope>NUCLEOTIDE SEQUENCE [LARGE SCALE GENOMIC DNA]</scope>
    <source>
        <strain evidence="2">AF211</strain>
    </source>
</reference>
<evidence type="ECO:0000313" key="1">
    <source>
        <dbReference type="EMBL" id="ALP95504.1"/>
    </source>
</evidence>
<gene>
    <name evidence="1" type="ORF">IB211_03113c</name>
</gene>
<organism evidence="1 2">
    <name type="scientific">Intestinimonas butyriciproducens</name>
    <dbReference type="NCBI Taxonomy" id="1297617"/>
    <lineage>
        <taxon>Bacteria</taxon>
        <taxon>Bacillati</taxon>
        <taxon>Bacillota</taxon>
        <taxon>Clostridia</taxon>
        <taxon>Eubacteriales</taxon>
        <taxon>Intestinimonas</taxon>
    </lineage>
</organism>